<evidence type="ECO:0000313" key="1">
    <source>
        <dbReference type="EMBL" id="VDN32296.1"/>
    </source>
</evidence>
<dbReference type="EMBL" id="UYRT01087210">
    <property type="protein sequence ID" value="VDN32296.1"/>
    <property type="molecule type" value="Genomic_DNA"/>
</dbReference>
<proteinExistence type="predicted"/>
<organism evidence="3">
    <name type="scientific">Gongylonema pulchrum</name>
    <dbReference type="NCBI Taxonomy" id="637853"/>
    <lineage>
        <taxon>Eukaryota</taxon>
        <taxon>Metazoa</taxon>
        <taxon>Ecdysozoa</taxon>
        <taxon>Nematoda</taxon>
        <taxon>Chromadorea</taxon>
        <taxon>Rhabditida</taxon>
        <taxon>Spirurina</taxon>
        <taxon>Spiruromorpha</taxon>
        <taxon>Spiruroidea</taxon>
        <taxon>Gongylonematidae</taxon>
        <taxon>Gongylonema</taxon>
    </lineage>
</organism>
<dbReference type="AlphaFoldDB" id="A0A183ECL7"/>
<reference evidence="3" key="1">
    <citation type="submission" date="2016-06" db="UniProtKB">
        <authorList>
            <consortium name="WormBaseParasite"/>
        </authorList>
    </citation>
    <scope>IDENTIFICATION</scope>
</reference>
<name>A0A183ECL7_9BILA</name>
<keyword evidence="2" id="KW-1185">Reference proteome</keyword>
<reference evidence="1 2" key="2">
    <citation type="submission" date="2018-11" db="EMBL/GenBank/DDBJ databases">
        <authorList>
            <consortium name="Pathogen Informatics"/>
        </authorList>
    </citation>
    <scope>NUCLEOTIDE SEQUENCE [LARGE SCALE GENOMIC DNA]</scope>
</reference>
<dbReference type="Proteomes" id="UP000271098">
    <property type="component" value="Unassembled WGS sequence"/>
</dbReference>
<protein>
    <submittedName>
        <fullName evidence="1 3">Uncharacterized protein</fullName>
    </submittedName>
</protein>
<dbReference type="WBParaSite" id="GPUH_0001873301-mRNA-1">
    <property type="protein sequence ID" value="GPUH_0001873301-mRNA-1"/>
    <property type="gene ID" value="GPUH_0001873301"/>
</dbReference>
<evidence type="ECO:0000313" key="3">
    <source>
        <dbReference type="WBParaSite" id="GPUH_0001873301-mRNA-1"/>
    </source>
</evidence>
<accession>A0A183ECL7</accession>
<gene>
    <name evidence="1" type="ORF">GPUH_LOCUS18709</name>
</gene>
<sequence>MDGGADGGASSGSGGVEISDELEIEEGFCCGGAAAAESVGGAGGWGRGGGGTLKLGGKGTRAWSPGFRSWWPPVATNFGDARLGWGAGGAAEVLEEYGKAPIRDRGAEQEEEVCGGIGGIVTLVAGDRRLLNFWPSFESDVPVMLPVFRVSVNDSVRAAATVFDAVVAVVVANGLAADDGVIPIFVAEQDDDDPPLRAFI</sequence>
<evidence type="ECO:0000313" key="2">
    <source>
        <dbReference type="Proteomes" id="UP000271098"/>
    </source>
</evidence>